<dbReference type="NCBIfam" id="TIGR01011">
    <property type="entry name" value="rpsB_bact"/>
    <property type="match status" value="1"/>
</dbReference>
<dbReference type="EMBL" id="BBZA01000074">
    <property type="protein sequence ID" value="GAP62685.1"/>
    <property type="molecule type" value="Genomic_DNA"/>
</dbReference>
<comment type="caution">
    <text evidence="8">The sequence shown here is derived from an EMBL/GenBank/DDBJ whole genome shotgun (WGS) entry which is preliminary data.</text>
</comment>
<dbReference type="PANTHER" id="PTHR12534">
    <property type="entry name" value="30S RIBOSOMAL PROTEIN S2 PROKARYOTIC AND ORGANELLAR"/>
    <property type="match status" value="1"/>
</dbReference>
<dbReference type="InterPro" id="IPR005706">
    <property type="entry name" value="Ribosomal_uS2_bac/mit/plastid"/>
</dbReference>
<dbReference type="PANTHER" id="PTHR12534:SF0">
    <property type="entry name" value="SMALL RIBOSOMAL SUBUNIT PROTEIN US2M"/>
    <property type="match status" value="1"/>
</dbReference>
<evidence type="ECO:0000256" key="2">
    <source>
        <dbReference type="ARBA" id="ARBA00022980"/>
    </source>
</evidence>
<dbReference type="PROSITE" id="PS00962">
    <property type="entry name" value="RIBOSOMAL_S2_1"/>
    <property type="match status" value="1"/>
</dbReference>
<dbReference type="GO" id="GO:0006412">
    <property type="term" value="P:translation"/>
    <property type="evidence" value="ECO:0007669"/>
    <property type="project" value="UniProtKB-UniRule"/>
</dbReference>
<dbReference type="Pfam" id="PF00318">
    <property type="entry name" value="Ribosomal_S2"/>
    <property type="match status" value="1"/>
</dbReference>
<gene>
    <name evidence="5" type="primary">rpsB</name>
    <name evidence="8" type="ORF">ARMA_1108</name>
</gene>
<keyword evidence="9" id="KW-1185">Reference proteome</keyword>
<dbReference type="GO" id="GO:0003735">
    <property type="term" value="F:structural constituent of ribosome"/>
    <property type="evidence" value="ECO:0007669"/>
    <property type="project" value="InterPro"/>
</dbReference>
<organism evidence="8 9">
    <name type="scientific">Ardenticatena maritima</name>
    <dbReference type="NCBI Taxonomy" id="872965"/>
    <lineage>
        <taxon>Bacteria</taxon>
        <taxon>Bacillati</taxon>
        <taxon>Chloroflexota</taxon>
        <taxon>Ardenticatenia</taxon>
        <taxon>Ardenticatenales</taxon>
        <taxon>Ardenticatenaceae</taxon>
        <taxon>Ardenticatena</taxon>
    </lineage>
</organism>
<name>A0A0M8K6C5_9CHLR</name>
<dbReference type="InterPro" id="IPR001865">
    <property type="entry name" value="Ribosomal_uS2"/>
</dbReference>
<evidence type="ECO:0000256" key="4">
    <source>
        <dbReference type="ARBA" id="ARBA00035256"/>
    </source>
</evidence>
<accession>A0A0M8K6C5</accession>
<sequence>MRSAEVEPTFSGGFSMPTQVTMKDLLEAGAHFGHRTRRWNPKMRPYIFTERNGIHIIDLAQTLEAMQRAYEAVRDVAADGGYVLFVGTKRQAQDIIAEQAQRAGMPYVNVRWLGGTLTNFQTIRKRVEYMIELERQRANGELDHLPKKERLKIDRLLEKLERRVGGLRNMETLPDMLFIVDPNREHLAVHEANILGLPIVALVDTNCDPDPIQYVIPSNDDAIRTIRLMTSYIADAIIEGKQMRESALLEEIRAEAESALPEQRVFTPEDEPDYADFDLFDEDEEEEILVRRRGRGRAGEEDDEIRRVDAKRGKRKPRQRTHKDEAED</sequence>
<dbReference type="Proteomes" id="UP000037784">
    <property type="component" value="Unassembled WGS sequence"/>
</dbReference>
<evidence type="ECO:0000313" key="8">
    <source>
        <dbReference type="EMBL" id="GAP62685.1"/>
    </source>
</evidence>
<keyword evidence="2 5" id="KW-0689">Ribosomal protein</keyword>
<dbReference type="PROSITE" id="PS00963">
    <property type="entry name" value="RIBOSOMAL_S2_2"/>
    <property type="match status" value="1"/>
</dbReference>
<evidence type="ECO:0000256" key="6">
    <source>
        <dbReference type="RuleBase" id="RU003631"/>
    </source>
</evidence>
<feature type="region of interest" description="Disordered" evidence="7">
    <location>
        <begin position="290"/>
        <end position="328"/>
    </location>
</feature>
<keyword evidence="3 5" id="KW-0687">Ribonucleoprotein</keyword>
<dbReference type="FunFam" id="1.10.287.610:FF:000001">
    <property type="entry name" value="30S ribosomal protein S2"/>
    <property type="match status" value="1"/>
</dbReference>
<dbReference type="FunCoup" id="A0A0M8K6C5">
    <property type="interactions" value="494"/>
</dbReference>
<dbReference type="CDD" id="cd01425">
    <property type="entry name" value="RPS2"/>
    <property type="match status" value="1"/>
</dbReference>
<reference evidence="8 9" key="1">
    <citation type="journal article" date="2015" name="Genome Announc.">
        <title>Draft Genome Sequence of a Heterotrophic Facultative Anaerobic Thermophilic Bacterium, Ardenticatena maritima Strain 110ST.</title>
        <authorList>
            <person name="Kawaichi S."/>
            <person name="Yoshida T."/>
            <person name="Sako Y."/>
            <person name="Nakamura R."/>
        </authorList>
    </citation>
    <scope>NUCLEOTIDE SEQUENCE [LARGE SCALE GENOMIC DNA]</scope>
    <source>
        <strain evidence="8 9">110S</strain>
    </source>
</reference>
<feature type="compositionally biased region" description="Basic residues" evidence="7">
    <location>
        <begin position="312"/>
        <end position="321"/>
    </location>
</feature>
<dbReference type="InterPro" id="IPR023591">
    <property type="entry name" value="Ribosomal_uS2_flav_dom_sf"/>
</dbReference>
<dbReference type="HAMAP" id="MF_00291_B">
    <property type="entry name" value="Ribosomal_uS2_B"/>
    <property type="match status" value="1"/>
</dbReference>
<dbReference type="PRINTS" id="PR00395">
    <property type="entry name" value="RIBOSOMALS2"/>
</dbReference>
<dbReference type="AlphaFoldDB" id="A0A0M8K6C5"/>
<protein>
    <recommendedName>
        <fullName evidence="4 5">Small ribosomal subunit protein uS2</fullName>
    </recommendedName>
</protein>
<dbReference type="SUPFAM" id="SSF52313">
    <property type="entry name" value="Ribosomal protein S2"/>
    <property type="match status" value="1"/>
</dbReference>
<comment type="similarity">
    <text evidence="1 5 6">Belongs to the universal ribosomal protein uS2 family.</text>
</comment>
<dbReference type="InParanoid" id="A0A0M8K6C5"/>
<dbReference type="Gene3D" id="1.10.287.610">
    <property type="entry name" value="Helix hairpin bin"/>
    <property type="match status" value="1"/>
</dbReference>
<reference evidence="9" key="2">
    <citation type="submission" date="2015-08" db="EMBL/GenBank/DDBJ databases">
        <title>Draft Genome Sequence of a Heterotrophic Facultative Anaerobic Bacterium Ardenticatena maritima Strain 110S.</title>
        <authorList>
            <person name="Kawaichi S."/>
            <person name="Yoshida T."/>
            <person name="Sako Y."/>
            <person name="Nakamura R."/>
        </authorList>
    </citation>
    <scope>NUCLEOTIDE SEQUENCE [LARGE SCALE GENOMIC DNA]</scope>
    <source>
        <strain evidence="9">110S</strain>
    </source>
</reference>
<dbReference type="GO" id="GO:0022627">
    <property type="term" value="C:cytosolic small ribosomal subunit"/>
    <property type="evidence" value="ECO:0007669"/>
    <property type="project" value="TreeGrafter"/>
</dbReference>
<proteinExistence type="inferred from homology"/>
<evidence type="ECO:0000256" key="5">
    <source>
        <dbReference type="HAMAP-Rule" id="MF_00291"/>
    </source>
</evidence>
<evidence type="ECO:0000313" key="9">
    <source>
        <dbReference type="Proteomes" id="UP000037784"/>
    </source>
</evidence>
<evidence type="ECO:0000256" key="1">
    <source>
        <dbReference type="ARBA" id="ARBA00006242"/>
    </source>
</evidence>
<evidence type="ECO:0000256" key="7">
    <source>
        <dbReference type="SAM" id="MobiDB-lite"/>
    </source>
</evidence>
<evidence type="ECO:0000256" key="3">
    <source>
        <dbReference type="ARBA" id="ARBA00023274"/>
    </source>
</evidence>
<dbReference type="Gene3D" id="3.40.50.10490">
    <property type="entry name" value="Glucose-6-phosphate isomerase like protein, domain 1"/>
    <property type="match status" value="1"/>
</dbReference>
<dbReference type="InterPro" id="IPR018130">
    <property type="entry name" value="Ribosomal_uS2_CS"/>
</dbReference>